<dbReference type="OrthoDB" id="85689at2157"/>
<dbReference type="PANTHER" id="PTHR23522:SF10">
    <property type="entry name" value="3-PHENYLPROPIONIC ACID TRANSPORTER-RELATED"/>
    <property type="match status" value="1"/>
</dbReference>
<keyword evidence="2" id="KW-0813">Transport</keyword>
<dbReference type="RefSeq" id="WP_116421934.1">
    <property type="nucleotide sequence ID" value="NZ_DAIOPL010000002.1"/>
</dbReference>
<evidence type="ECO:0000256" key="2">
    <source>
        <dbReference type="ARBA" id="ARBA00022448"/>
    </source>
</evidence>
<dbReference type="SUPFAM" id="SSF103473">
    <property type="entry name" value="MFS general substrate transporter"/>
    <property type="match status" value="1"/>
</dbReference>
<feature type="transmembrane region" description="Helical" evidence="8">
    <location>
        <begin position="200"/>
        <end position="222"/>
    </location>
</feature>
<evidence type="ECO:0000313" key="11">
    <source>
        <dbReference type="EMBL" id="RFA97746.1"/>
    </source>
</evidence>
<feature type="transmembrane region" description="Helical" evidence="8">
    <location>
        <begin position="79"/>
        <end position="98"/>
    </location>
</feature>
<dbReference type="EMBL" id="NMUE01000056">
    <property type="protein sequence ID" value="RFA93557.1"/>
    <property type="molecule type" value="Genomic_DNA"/>
</dbReference>
<dbReference type="PROSITE" id="PS50850">
    <property type="entry name" value="MFS"/>
    <property type="match status" value="1"/>
</dbReference>
<evidence type="ECO:0000313" key="12">
    <source>
        <dbReference type="Proteomes" id="UP000256877"/>
    </source>
</evidence>
<keyword evidence="3" id="KW-1003">Cell membrane</keyword>
<dbReference type="Proteomes" id="UP000256877">
    <property type="component" value="Unassembled WGS sequence"/>
</dbReference>
<evidence type="ECO:0000256" key="3">
    <source>
        <dbReference type="ARBA" id="ARBA00022475"/>
    </source>
</evidence>
<dbReference type="GO" id="GO:0005886">
    <property type="term" value="C:plasma membrane"/>
    <property type="evidence" value="ECO:0007669"/>
    <property type="project" value="UniProtKB-SubCell"/>
</dbReference>
<keyword evidence="6 8" id="KW-1133">Transmembrane helix</keyword>
<gene>
    <name evidence="10" type="ORF">CGL51_12415</name>
    <name evidence="11" type="ORF">CGL52_08310</name>
</gene>
<keyword evidence="4" id="KW-0997">Cell inner membrane</keyword>
<evidence type="ECO:0000256" key="8">
    <source>
        <dbReference type="SAM" id="Phobius"/>
    </source>
</evidence>
<evidence type="ECO:0000256" key="7">
    <source>
        <dbReference type="ARBA" id="ARBA00023136"/>
    </source>
</evidence>
<comment type="caution">
    <text evidence="10">The sequence shown here is derived from an EMBL/GenBank/DDBJ whole genome shotgun (WGS) entry which is preliminary data.</text>
</comment>
<dbReference type="AlphaFoldDB" id="A0A371QV64"/>
<feature type="transmembrane region" description="Helical" evidence="8">
    <location>
        <begin position="266"/>
        <end position="283"/>
    </location>
</feature>
<dbReference type="InterPro" id="IPR020846">
    <property type="entry name" value="MFS_dom"/>
</dbReference>
<sequence length="383" mass="40713">MESTSLGTSTLRADLRAYAIFSAPYSLVVFLLPFYIFKLGGGGVEVGFAFSIYATAVVAVRPVAGYLTDRLGRRSANLLGGLILASAMILLGASYGVFHIYISLFLAGAASSLINVATVAYITDVGGLENPALYSKMRIAAAIGAVGGGAFIPIAYFLDKLWGYEVAFRASALALAFITLAALPLLPRETMQLAARYKQGNLGLATCVTILAFLLGLASGLYGPQVLPYIYTKYNLSPFSAVLAYLPAVFSWLYGPRLARPAPTRVILGVIAMATGLLAMYNAPNPLLFSMSWVLESLGYAIVSTSLDQSLSRYVSGAYWGRGYGVYQAVNNLGYAIGAAFSGYVPNPFYNAIAPLIFMLPLAVICVKSRRISPRVSTSPLPS</sequence>
<keyword evidence="7 8" id="KW-0472">Membrane</keyword>
<comment type="subcellular location">
    <subcellularLocation>
        <location evidence="1">Cell inner membrane</location>
        <topology evidence="1">Multi-pass membrane protein</topology>
    </subcellularLocation>
</comment>
<feature type="transmembrane region" description="Helical" evidence="8">
    <location>
        <begin position="234"/>
        <end position="254"/>
    </location>
</feature>
<dbReference type="EMBL" id="NMUF01000022">
    <property type="protein sequence ID" value="RFA97746.1"/>
    <property type="molecule type" value="Genomic_DNA"/>
</dbReference>
<organism evidence="10 13">
    <name type="scientific">Pyrobaculum aerophilum</name>
    <dbReference type="NCBI Taxonomy" id="13773"/>
    <lineage>
        <taxon>Archaea</taxon>
        <taxon>Thermoproteota</taxon>
        <taxon>Thermoprotei</taxon>
        <taxon>Thermoproteales</taxon>
        <taxon>Thermoproteaceae</taxon>
        <taxon>Pyrobaculum</taxon>
    </lineage>
</organism>
<keyword evidence="5 8" id="KW-0812">Transmembrane</keyword>
<feature type="transmembrane region" description="Helical" evidence="8">
    <location>
        <begin position="104"/>
        <end position="127"/>
    </location>
</feature>
<dbReference type="PANTHER" id="PTHR23522">
    <property type="entry name" value="BLL5896 PROTEIN"/>
    <property type="match status" value="1"/>
</dbReference>
<dbReference type="Pfam" id="PF07690">
    <property type="entry name" value="MFS_1"/>
    <property type="match status" value="1"/>
</dbReference>
<dbReference type="GO" id="GO:0022857">
    <property type="term" value="F:transmembrane transporter activity"/>
    <property type="evidence" value="ECO:0007669"/>
    <property type="project" value="InterPro"/>
</dbReference>
<dbReference type="Proteomes" id="UP000257123">
    <property type="component" value="Unassembled WGS sequence"/>
</dbReference>
<evidence type="ECO:0000256" key="5">
    <source>
        <dbReference type="ARBA" id="ARBA00022692"/>
    </source>
</evidence>
<protein>
    <submittedName>
        <fullName evidence="10">MFS transporter</fullName>
    </submittedName>
</protein>
<evidence type="ECO:0000313" key="10">
    <source>
        <dbReference type="EMBL" id="RFA93557.1"/>
    </source>
</evidence>
<feature type="transmembrane region" description="Helical" evidence="8">
    <location>
        <begin position="48"/>
        <end position="67"/>
    </location>
</feature>
<name>A0A371QV64_9CREN</name>
<evidence type="ECO:0000256" key="4">
    <source>
        <dbReference type="ARBA" id="ARBA00022519"/>
    </source>
</evidence>
<dbReference type="InterPro" id="IPR036259">
    <property type="entry name" value="MFS_trans_sf"/>
</dbReference>
<evidence type="ECO:0000313" key="13">
    <source>
        <dbReference type="Proteomes" id="UP000257123"/>
    </source>
</evidence>
<feature type="transmembrane region" description="Helical" evidence="8">
    <location>
        <begin position="349"/>
        <end position="367"/>
    </location>
</feature>
<feature type="transmembrane region" description="Helical" evidence="8">
    <location>
        <begin position="170"/>
        <end position="188"/>
    </location>
</feature>
<dbReference type="Gene3D" id="1.20.1250.20">
    <property type="entry name" value="MFS general substrate transporter like domains"/>
    <property type="match status" value="1"/>
</dbReference>
<accession>A0A371QV64</accession>
<evidence type="ECO:0000256" key="6">
    <source>
        <dbReference type="ARBA" id="ARBA00022989"/>
    </source>
</evidence>
<reference evidence="12 13" key="1">
    <citation type="submission" date="2017-07" db="EMBL/GenBank/DDBJ databases">
        <title>Draft genome sequence of aerobic hyperthermophilic archaea, Pyrobaculum aerophilum YKB31 and YKB32.</title>
        <authorList>
            <person name="Mochizuki T."/>
            <person name="Berliner A.J."/>
            <person name="Yoshida-Takashima Y."/>
            <person name="Takaki Y."/>
            <person name="Nunoura T."/>
            <person name="Takai K."/>
        </authorList>
    </citation>
    <scope>NUCLEOTIDE SEQUENCE [LARGE SCALE GENOMIC DNA]</scope>
    <source>
        <strain evidence="10 13">YKB31</strain>
        <strain evidence="11 12">YKB32</strain>
    </source>
</reference>
<feature type="transmembrane region" description="Helical" evidence="8">
    <location>
        <begin position="15"/>
        <end position="36"/>
    </location>
</feature>
<feature type="domain" description="Major facilitator superfamily (MFS) profile" evidence="9">
    <location>
        <begin position="1"/>
        <end position="371"/>
    </location>
</feature>
<proteinExistence type="predicted"/>
<feature type="transmembrane region" description="Helical" evidence="8">
    <location>
        <begin position="139"/>
        <end position="158"/>
    </location>
</feature>
<dbReference type="InterPro" id="IPR011701">
    <property type="entry name" value="MFS"/>
</dbReference>
<evidence type="ECO:0000259" key="9">
    <source>
        <dbReference type="PROSITE" id="PS50850"/>
    </source>
</evidence>
<evidence type="ECO:0000256" key="1">
    <source>
        <dbReference type="ARBA" id="ARBA00004429"/>
    </source>
</evidence>